<proteinExistence type="predicted"/>
<evidence type="ECO:0000313" key="2">
    <source>
        <dbReference type="Proteomes" id="UP000828390"/>
    </source>
</evidence>
<evidence type="ECO:0000313" key="1">
    <source>
        <dbReference type="EMBL" id="KAH3723624.1"/>
    </source>
</evidence>
<reference evidence="1" key="1">
    <citation type="journal article" date="2019" name="bioRxiv">
        <title>The Genome of the Zebra Mussel, Dreissena polymorpha: A Resource for Invasive Species Research.</title>
        <authorList>
            <person name="McCartney M.A."/>
            <person name="Auch B."/>
            <person name="Kono T."/>
            <person name="Mallez S."/>
            <person name="Zhang Y."/>
            <person name="Obille A."/>
            <person name="Becker A."/>
            <person name="Abrahante J.E."/>
            <person name="Garbe J."/>
            <person name="Badalamenti J.P."/>
            <person name="Herman A."/>
            <person name="Mangelson H."/>
            <person name="Liachko I."/>
            <person name="Sullivan S."/>
            <person name="Sone E.D."/>
            <person name="Koren S."/>
            <person name="Silverstein K.A.T."/>
            <person name="Beckman K.B."/>
            <person name="Gohl D.M."/>
        </authorList>
    </citation>
    <scope>NUCLEOTIDE SEQUENCE</scope>
    <source>
        <strain evidence="1">Duluth1</strain>
        <tissue evidence="1">Whole animal</tissue>
    </source>
</reference>
<gene>
    <name evidence="1" type="ORF">DPMN_049418</name>
</gene>
<keyword evidence="2" id="KW-1185">Reference proteome</keyword>
<organism evidence="1 2">
    <name type="scientific">Dreissena polymorpha</name>
    <name type="common">Zebra mussel</name>
    <name type="synonym">Mytilus polymorpha</name>
    <dbReference type="NCBI Taxonomy" id="45954"/>
    <lineage>
        <taxon>Eukaryota</taxon>
        <taxon>Metazoa</taxon>
        <taxon>Spiralia</taxon>
        <taxon>Lophotrochozoa</taxon>
        <taxon>Mollusca</taxon>
        <taxon>Bivalvia</taxon>
        <taxon>Autobranchia</taxon>
        <taxon>Heteroconchia</taxon>
        <taxon>Euheterodonta</taxon>
        <taxon>Imparidentia</taxon>
        <taxon>Neoheterodontei</taxon>
        <taxon>Myida</taxon>
        <taxon>Dreissenoidea</taxon>
        <taxon>Dreissenidae</taxon>
        <taxon>Dreissena</taxon>
    </lineage>
</organism>
<comment type="caution">
    <text evidence="1">The sequence shown here is derived from an EMBL/GenBank/DDBJ whole genome shotgun (WGS) entry which is preliminary data.</text>
</comment>
<dbReference type="EMBL" id="JAIWYP010000012">
    <property type="protein sequence ID" value="KAH3723624.1"/>
    <property type="molecule type" value="Genomic_DNA"/>
</dbReference>
<dbReference type="Proteomes" id="UP000828390">
    <property type="component" value="Unassembled WGS sequence"/>
</dbReference>
<dbReference type="AlphaFoldDB" id="A0A9D4HLA1"/>
<reference evidence="1" key="2">
    <citation type="submission" date="2020-11" db="EMBL/GenBank/DDBJ databases">
        <authorList>
            <person name="McCartney M.A."/>
            <person name="Auch B."/>
            <person name="Kono T."/>
            <person name="Mallez S."/>
            <person name="Becker A."/>
            <person name="Gohl D.M."/>
            <person name="Silverstein K.A.T."/>
            <person name="Koren S."/>
            <person name="Bechman K.B."/>
            <person name="Herman A."/>
            <person name="Abrahante J.E."/>
            <person name="Garbe J."/>
        </authorList>
    </citation>
    <scope>NUCLEOTIDE SEQUENCE</scope>
    <source>
        <strain evidence="1">Duluth1</strain>
        <tissue evidence="1">Whole animal</tissue>
    </source>
</reference>
<protein>
    <submittedName>
        <fullName evidence="1">Uncharacterized protein</fullName>
    </submittedName>
</protein>
<name>A0A9D4HLA1_DREPO</name>
<accession>A0A9D4HLA1</accession>
<sequence>MTIRKRRRNLTMTSWTAKSPNHQPVKKRFLKQQTKKDSEETELKIITDENIVDMDSFAIWKIAQASKQDVWCSVPVEYNQAVVIVASAVTCSYRS</sequence>